<dbReference type="InterPro" id="IPR006860">
    <property type="entry name" value="FecR"/>
</dbReference>
<dbReference type="Proteomes" id="UP000735592">
    <property type="component" value="Unassembled WGS sequence"/>
</dbReference>
<dbReference type="EMBL" id="WNKW01000001">
    <property type="protein sequence ID" value="MTW32103.1"/>
    <property type="molecule type" value="Genomic_DNA"/>
</dbReference>
<feature type="chain" id="PRO_5046914504" evidence="1">
    <location>
        <begin position="32"/>
        <end position="283"/>
    </location>
</feature>
<sequence length="283" mass="29602">MSRPNLRSSLHALRLSLCWLALLGCCSLAWAAQVVGTIVQLSGPLMAKKADGSARILSLRSEVEGGDTLITQKNTYAMVKFIDNSEITLKPDTTFKVESFAYAADHPEGDQAAFSLVKGGLRSVTGLLGKRNKEKFSMKTPSATIGIRGTTFTAEWVAPDAEALAAYNMASTAALDPLAAPVQPLLLAQAGGSSNPTPLNGAGLAPGLYVHVLDGMIHLSNQGGNLNFQAGQFGYTPSRMQPPVILPVNPGIQFTPPPAFSPVAPASGSTLSGQNNAVDCIVR</sequence>
<comment type="caution">
    <text evidence="3">The sequence shown here is derived from an EMBL/GenBank/DDBJ whole genome shotgun (WGS) entry which is preliminary data.</text>
</comment>
<evidence type="ECO:0000256" key="1">
    <source>
        <dbReference type="SAM" id="SignalP"/>
    </source>
</evidence>
<dbReference type="PANTHER" id="PTHR38731:SF1">
    <property type="entry name" value="FECR PROTEIN DOMAIN-CONTAINING PROTEIN"/>
    <property type="match status" value="1"/>
</dbReference>
<proteinExistence type="predicted"/>
<feature type="signal peptide" evidence="1">
    <location>
        <begin position="1"/>
        <end position="31"/>
    </location>
</feature>
<keyword evidence="1" id="KW-0732">Signal</keyword>
<name>A0ABW9SIZ7_9BURK</name>
<dbReference type="RefSeq" id="WP_155433406.1">
    <property type="nucleotide sequence ID" value="NZ_JBHLXK010000003.1"/>
</dbReference>
<organism evidence="3 4">
    <name type="scientific">Pseudoduganella danionis</name>
    <dbReference type="NCBI Taxonomy" id="1890295"/>
    <lineage>
        <taxon>Bacteria</taxon>
        <taxon>Pseudomonadati</taxon>
        <taxon>Pseudomonadota</taxon>
        <taxon>Betaproteobacteria</taxon>
        <taxon>Burkholderiales</taxon>
        <taxon>Oxalobacteraceae</taxon>
        <taxon>Telluria group</taxon>
        <taxon>Pseudoduganella</taxon>
    </lineage>
</organism>
<evidence type="ECO:0000313" key="4">
    <source>
        <dbReference type="Proteomes" id="UP000735592"/>
    </source>
</evidence>
<evidence type="ECO:0000313" key="3">
    <source>
        <dbReference type="EMBL" id="MTW32103.1"/>
    </source>
</evidence>
<dbReference type="PANTHER" id="PTHR38731">
    <property type="entry name" value="LIPL45-RELATED LIPOPROTEIN-RELATED"/>
    <property type="match status" value="1"/>
</dbReference>
<evidence type="ECO:0000259" key="2">
    <source>
        <dbReference type="Pfam" id="PF04773"/>
    </source>
</evidence>
<gene>
    <name evidence="3" type="ORF">GM655_04590</name>
</gene>
<reference evidence="3 4" key="1">
    <citation type="submission" date="2019-11" db="EMBL/GenBank/DDBJ databases">
        <title>Type strains purchased from KCTC, JCM and DSMZ.</title>
        <authorList>
            <person name="Lu H."/>
        </authorList>
    </citation>
    <scope>NUCLEOTIDE SEQUENCE [LARGE SCALE GENOMIC DNA]</scope>
    <source>
        <strain evidence="3 4">DSM 103461</strain>
    </source>
</reference>
<protein>
    <submittedName>
        <fullName evidence="3">Iron dicitrate transport regulator FecR</fullName>
    </submittedName>
</protein>
<keyword evidence="4" id="KW-1185">Reference proteome</keyword>
<feature type="domain" description="FecR protein" evidence="2">
    <location>
        <begin position="67"/>
        <end position="154"/>
    </location>
</feature>
<accession>A0ABW9SIZ7</accession>
<dbReference type="PROSITE" id="PS51257">
    <property type="entry name" value="PROKAR_LIPOPROTEIN"/>
    <property type="match status" value="1"/>
</dbReference>
<dbReference type="Pfam" id="PF04773">
    <property type="entry name" value="FecR"/>
    <property type="match status" value="1"/>
</dbReference>